<dbReference type="PANTHER" id="PTHR30445:SF8">
    <property type="entry name" value="K(+)_H(+) ANTIPORTER SUBUNIT KHTT"/>
    <property type="match status" value="1"/>
</dbReference>
<dbReference type="SUPFAM" id="SSF116726">
    <property type="entry name" value="TrkA C-terminal domain-like"/>
    <property type="match status" value="1"/>
</dbReference>
<dbReference type="InterPro" id="IPR058776">
    <property type="entry name" value="KhtT-like_N"/>
</dbReference>
<sequence length="152" mass="16771">MPGIGTKYELDTEKGDRVSIIYMEGEGVQLYVRSGSGDYCSADLTPPEARRIGNVLTGAILETDEEEICMVFSSFADLKVKMHTFKLGDRTSGKTIGDLNIRSSTGVTVVAVSRKGQSIFNPSPSFRFETNDSVLVIGNAEQMKRFEEEFVR</sequence>
<dbReference type="GO" id="GO:0006813">
    <property type="term" value="P:potassium ion transport"/>
    <property type="evidence" value="ECO:0007669"/>
    <property type="project" value="InterPro"/>
</dbReference>
<name>E1RE27_METP4</name>
<dbReference type="GO" id="GO:0008324">
    <property type="term" value="F:monoatomic cation transmembrane transporter activity"/>
    <property type="evidence" value="ECO:0007669"/>
    <property type="project" value="InterPro"/>
</dbReference>
<accession>E1RE27</accession>
<keyword evidence="3" id="KW-1185">Reference proteome</keyword>
<evidence type="ECO:0000259" key="1">
    <source>
        <dbReference type="PROSITE" id="PS51202"/>
    </source>
</evidence>
<feature type="domain" description="RCK C-terminal" evidence="1">
    <location>
        <begin position="70"/>
        <end position="152"/>
    </location>
</feature>
<dbReference type="HOGENOM" id="CLU_116143_0_0_2"/>
<dbReference type="PANTHER" id="PTHR30445">
    <property type="entry name" value="K(+)_H(+) ANTIPORTER SUBUNIT KHTT"/>
    <property type="match status" value="1"/>
</dbReference>
<dbReference type="AlphaFoldDB" id="E1RE27"/>
<evidence type="ECO:0000313" key="3">
    <source>
        <dbReference type="Proteomes" id="UP000006565"/>
    </source>
</evidence>
<dbReference type="InterPro" id="IPR050144">
    <property type="entry name" value="AAE_transporter"/>
</dbReference>
<dbReference type="PROSITE" id="PS51202">
    <property type="entry name" value="RCK_C"/>
    <property type="match status" value="1"/>
</dbReference>
<reference evidence="2 3" key="1">
    <citation type="journal article" date="2010" name="Stand. Genomic Sci.">
        <title>Complete genome sequence of Methanoplanus petrolearius type strain (SEBR 4847).</title>
        <authorList>
            <person name="Brambilla E."/>
            <person name="Djao O.D."/>
            <person name="Daligault H."/>
            <person name="Lapidus A."/>
            <person name="Lucas S."/>
            <person name="Hammon N."/>
            <person name="Nolan M."/>
            <person name="Tice H."/>
            <person name="Cheng J.F."/>
            <person name="Han C."/>
            <person name="Tapia R."/>
            <person name="Goodwin L."/>
            <person name="Pitluck S."/>
            <person name="Liolios K."/>
            <person name="Ivanova N."/>
            <person name="Mavromatis K."/>
            <person name="Mikhailova N."/>
            <person name="Pati A."/>
            <person name="Chen A."/>
            <person name="Palaniappan K."/>
            <person name="Land M."/>
            <person name="Hauser L."/>
            <person name="Chang Y.J."/>
            <person name="Jeffries C.D."/>
            <person name="Rohde M."/>
            <person name="Spring S."/>
            <person name="Sikorski J."/>
            <person name="Goker M."/>
            <person name="Woyke T."/>
            <person name="Bristow J."/>
            <person name="Eisen J.A."/>
            <person name="Markowitz V."/>
            <person name="Hugenholtz P."/>
            <person name="Kyrpides N.C."/>
            <person name="Klenk H.P."/>
        </authorList>
    </citation>
    <scope>NUCLEOTIDE SEQUENCE [LARGE SCALE GENOMIC DNA]</scope>
    <source>
        <strain evidence="3">DSM 11571 / OCM 486 / SEBR 4847</strain>
    </source>
</reference>
<dbReference type="Proteomes" id="UP000006565">
    <property type="component" value="Chromosome"/>
</dbReference>
<dbReference type="STRING" id="679926.Mpet_0140"/>
<dbReference type="Gene3D" id="3.30.70.1450">
    <property type="entry name" value="Regulator of K+ conductance, C-terminal domain"/>
    <property type="match status" value="1"/>
</dbReference>
<dbReference type="KEGG" id="mpi:Mpet_0140"/>
<dbReference type="InterPro" id="IPR036721">
    <property type="entry name" value="RCK_C_sf"/>
</dbReference>
<dbReference type="eggNOG" id="arCOG01970">
    <property type="taxonomic scope" value="Archaea"/>
</dbReference>
<gene>
    <name evidence="2" type="ordered locus">Mpet_0140</name>
</gene>
<proteinExistence type="predicted"/>
<dbReference type="InterPro" id="IPR006037">
    <property type="entry name" value="RCK_C"/>
</dbReference>
<dbReference type="InterPro" id="IPR026278">
    <property type="entry name" value="KhtT"/>
</dbReference>
<dbReference type="EMBL" id="CP002117">
    <property type="protein sequence ID" value="ADN34918.1"/>
    <property type="molecule type" value="Genomic_DNA"/>
</dbReference>
<evidence type="ECO:0000313" key="2">
    <source>
        <dbReference type="EMBL" id="ADN34918.1"/>
    </source>
</evidence>
<dbReference type="PIRSF" id="PIRSF005028">
    <property type="entry name" value="KhtT"/>
    <property type="match status" value="1"/>
</dbReference>
<dbReference type="Pfam" id="PF25991">
    <property type="entry name" value="KhtT_N"/>
    <property type="match status" value="1"/>
</dbReference>
<organism evidence="2 3">
    <name type="scientific">Methanolacinia petrolearia (strain DSM 11571 / OCM 486 / SEBR 4847)</name>
    <name type="common">Methanoplanus petrolearius</name>
    <dbReference type="NCBI Taxonomy" id="679926"/>
    <lineage>
        <taxon>Archaea</taxon>
        <taxon>Methanobacteriati</taxon>
        <taxon>Methanobacteriota</taxon>
        <taxon>Stenosarchaea group</taxon>
        <taxon>Methanomicrobia</taxon>
        <taxon>Methanomicrobiales</taxon>
        <taxon>Methanomicrobiaceae</taxon>
        <taxon>Methanolacinia</taxon>
    </lineage>
</organism>
<dbReference type="Pfam" id="PF02080">
    <property type="entry name" value="TrkA_C"/>
    <property type="match status" value="1"/>
</dbReference>
<protein>
    <submittedName>
        <fullName evidence="2">TrkA-C domain protein</fullName>
    </submittedName>
</protein>